<protein>
    <submittedName>
        <fullName evidence="6">Sensor protein VraS</fullName>
    </submittedName>
</protein>
<feature type="domain" description="Histidine kinase" evidence="5">
    <location>
        <begin position="518"/>
        <end position="706"/>
    </location>
</feature>
<dbReference type="Pfam" id="PF02518">
    <property type="entry name" value="HATPase_c"/>
    <property type="match status" value="1"/>
</dbReference>
<accession>A0A6C2UKV8</accession>
<keyword evidence="4" id="KW-0812">Transmembrane</keyword>
<evidence type="ECO:0000256" key="1">
    <source>
        <dbReference type="ARBA" id="ARBA00022679"/>
    </source>
</evidence>
<dbReference type="Gene3D" id="3.30.565.10">
    <property type="entry name" value="Histidine kinase-like ATPase, C-terminal domain"/>
    <property type="match status" value="1"/>
</dbReference>
<keyword evidence="4" id="KW-1133">Transmembrane helix</keyword>
<reference evidence="6 7" key="1">
    <citation type="submission" date="2019-04" db="EMBL/GenBank/DDBJ databases">
        <authorList>
            <person name="Van Vliet M D."/>
        </authorList>
    </citation>
    <scope>NUCLEOTIDE SEQUENCE [LARGE SCALE GENOMIC DNA]</scope>
    <source>
        <strain evidence="6 7">F21</strain>
    </source>
</reference>
<keyword evidence="2" id="KW-0418">Kinase</keyword>
<dbReference type="EMBL" id="CAAHFH010000002">
    <property type="protein sequence ID" value="VGO20875.1"/>
    <property type="molecule type" value="Genomic_DNA"/>
</dbReference>
<dbReference type="AlphaFoldDB" id="A0A6C2UKV8"/>
<evidence type="ECO:0000256" key="2">
    <source>
        <dbReference type="ARBA" id="ARBA00022777"/>
    </source>
</evidence>
<evidence type="ECO:0000256" key="4">
    <source>
        <dbReference type="SAM" id="Phobius"/>
    </source>
</evidence>
<dbReference type="Pfam" id="PF07730">
    <property type="entry name" value="HisKA_3"/>
    <property type="match status" value="1"/>
</dbReference>
<dbReference type="GO" id="GO:0046983">
    <property type="term" value="F:protein dimerization activity"/>
    <property type="evidence" value="ECO:0007669"/>
    <property type="project" value="InterPro"/>
</dbReference>
<keyword evidence="4" id="KW-0472">Membrane</keyword>
<dbReference type="InterPro" id="IPR005467">
    <property type="entry name" value="His_kinase_dom"/>
</dbReference>
<name>A0A6C2UKV8_9BACT</name>
<dbReference type="InterPro" id="IPR011712">
    <property type="entry name" value="Sig_transdc_His_kin_sub3_dim/P"/>
</dbReference>
<dbReference type="PANTHER" id="PTHR24421">
    <property type="entry name" value="NITRATE/NITRITE SENSOR PROTEIN NARX-RELATED"/>
    <property type="match status" value="1"/>
</dbReference>
<dbReference type="InterPro" id="IPR050482">
    <property type="entry name" value="Sensor_HK_TwoCompSys"/>
</dbReference>
<dbReference type="InterPro" id="IPR003594">
    <property type="entry name" value="HATPase_dom"/>
</dbReference>
<keyword evidence="7" id="KW-1185">Reference proteome</keyword>
<organism evidence="6 7">
    <name type="scientific">Pontiella sulfatireligans</name>
    <dbReference type="NCBI Taxonomy" id="2750658"/>
    <lineage>
        <taxon>Bacteria</taxon>
        <taxon>Pseudomonadati</taxon>
        <taxon>Kiritimatiellota</taxon>
        <taxon>Kiritimatiellia</taxon>
        <taxon>Kiritimatiellales</taxon>
        <taxon>Pontiellaceae</taxon>
        <taxon>Pontiella</taxon>
    </lineage>
</organism>
<sequence length="719" mass="81801">MKRFWHVERIWIALVAAMVSFAVAGEQESVDARNPEEWRARRDAEKLNLSRWPHKRILQLAAERERLLQQIAVLPKHDPQPLPDRLGYHSAFGDSSSLSNAHHELEVEWKTFYAKLYSIALAPAFNSKNPGGGPYAFPKRFEIEAKVLGRRWKGDKETGHWVDDPLLDEWVEIANWLDEDFPDPGPYPVFFDVTERRVKQVRMTVPLLERESGAGYYALGEIYVFRRLENGEMGDNMTFWWDVVDIRVSDSFSVYPLWDKTYLYDGAVGFGLPLSGQTDVEEDFMVTFEDHDPVSEQVEFLMDLGVTQKIGRIEFWPAEAPGQMAVSMFGFPGEITVELSPDPDFSTSRIIEVKDAGEQLFHDNLLTVICKGYEGRYIRISLRNLSEFKGRPILGLGEISVAELGKILSMGSKVTARGIPERYLPQLPRLVDGCSRRCRILPEGEWIRGLALRRPLDQRLTVVEQKLTVAKESWRTLQFRLSIAGLVVLVLSLLGGWGFLRMQRQQILKRLKLRITQDLHDEVGSNLGSISLMADQLRSSVVEEDLKEDMFDLSLLAREACASLREVVWVVDQNRISLPELIRKMVERAERVMSGIRLSIDVSQECPDVEVSLVYKRHLQMFFKEAVHNCVRHAEATQAWLSFFIEQGQLLIVLVDNGRGFDPNAATGGWGVKNMRKRAEEMGGILHIQSAPGKGTEIRLSIPFSKLVGEPSKAYSTSN</sequence>
<dbReference type="Proteomes" id="UP000346198">
    <property type="component" value="Unassembled WGS sequence"/>
</dbReference>
<dbReference type="SMART" id="SM00387">
    <property type="entry name" value="HATPase_c"/>
    <property type="match status" value="1"/>
</dbReference>
<evidence type="ECO:0000256" key="3">
    <source>
        <dbReference type="ARBA" id="ARBA00023012"/>
    </source>
</evidence>
<evidence type="ECO:0000313" key="7">
    <source>
        <dbReference type="Proteomes" id="UP000346198"/>
    </source>
</evidence>
<feature type="transmembrane region" description="Helical" evidence="4">
    <location>
        <begin position="481"/>
        <end position="500"/>
    </location>
</feature>
<evidence type="ECO:0000313" key="6">
    <source>
        <dbReference type="EMBL" id="VGO20875.1"/>
    </source>
</evidence>
<dbReference type="RefSeq" id="WP_136062380.1">
    <property type="nucleotide sequence ID" value="NZ_CAAHFH010000002.1"/>
</dbReference>
<dbReference type="GO" id="GO:0016020">
    <property type="term" value="C:membrane"/>
    <property type="evidence" value="ECO:0007669"/>
    <property type="project" value="InterPro"/>
</dbReference>
<evidence type="ECO:0000259" key="5">
    <source>
        <dbReference type="PROSITE" id="PS50109"/>
    </source>
</evidence>
<keyword evidence="1" id="KW-0808">Transferase</keyword>
<dbReference type="InterPro" id="IPR036890">
    <property type="entry name" value="HATPase_C_sf"/>
</dbReference>
<dbReference type="SUPFAM" id="SSF55874">
    <property type="entry name" value="ATPase domain of HSP90 chaperone/DNA topoisomerase II/histidine kinase"/>
    <property type="match status" value="1"/>
</dbReference>
<gene>
    <name evidence="6" type="primary">vraS_2</name>
    <name evidence="6" type="ORF">SCARR_02942</name>
</gene>
<dbReference type="Gene3D" id="1.20.5.1930">
    <property type="match status" value="1"/>
</dbReference>
<dbReference type="GO" id="GO:0000155">
    <property type="term" value="F:phosphorelay sensor kinase activity"/>
    <property type="evidence" value="ECO:0007669"/>
    <property type="project" value="InterPro"/>
</dbReference>
<dbReference type="PROSITE" id="PS50109">
    <property type="entry name" value="HIS_KIN"/>
    <property type="match status" value="1"/>
</dbReference>
<proteinExistence type="predicted"/>
<dbReference type="CDD" id="cd16917">
    <property type="entry name" value="HATPase_UhpB-NarQ-NarX-like"/>
    <property type="match status" value="1"/>
</dbReference>
<keyword evidence="3" id="KW-0902">Two-component regulatory system</keyword>